<evidence type="ECO:0000313" key="5">
    <source>
        <dbReference type="Proteomes" id="UP001620405"/>
    </source>
</evidence>
<evidence type="ECO:0000259" key="3">
    <source>
        <dbReference type="PROSITE" id="PS51208"/>
    </source>
</evidence>
<dbReference type="Gene3D" id="2.160.20.20">
    <property type="match status" value="3"/>
</dbReference>
<dbReference type="SMART" id="SM00869">
    <property type="entry name" value="Autotransporter"/>
    <property type="match status" value="1"/>
</dbReference>
<proteinExistence type="predicted"/>
<dbReference type="InterPro" id="IPR013425">
    <property type="entry name" value="Autotrns_rpt"/>
</dbReference>
<reference evidence="4 5" key="1">
    <citation type="submission" date="2020-10" db="EMBL/GenBank/DDBJ databases">
        <title>Phylogeny of dyella-like bacteria.</title>
        <authorList>
            <person name="Fu J."/>
        </authorList>
    </citation>
    <scope>NUCLEOTIDE SEQUENCE [LARGE SCALE GENOMIC DNA]</scope>
    <source>
        <strain evidence="4 5">DHOB07</strain>
    </source>
</reference>
<comment type="caution">
    <text evidence="4">The sequence shown here is derived from an EMBL/GenBank/DDBJ whole genome shotgun (WGS) entry which is preliminary data.</text>
</comment>
<feature type="compositionally biased region" description="Low complexity" evidence="2">
    <location>
        <begin position="210"/>
        <end position="223"/>
    </location>
</feature>
<dbReference type="InterPro" id="IPR012332">
    <property type="entry name" value="Autotransporter_pectin_lyase_C"/>
</dbReference>
<keyword evidence="5" id="KW-1185">Reference proteome</keyword>
<dbReference type="PROSITE" id="PS51208">
    <property type="entry name" value="AUTOTRANSPORTER"/>
    <property type="match status" value="1"/>
</dbReference>
<dbReference type="RefSeq" id="WP_284401166.1">
    <property type="nucleotide sequence ID" value="NZ_BSNQ01000009.1"/>
</dbReference>
<feature type="compositionally biased region" description="Gly residues" evidence="2">
    <location>
        <begin position="73"/>
        <end position="96"/>
    </location>
</feature>
<evidence type="ECO:0000256" key="1">
    <source>
        <dbReference type="ARBA" id="ARBA00022729"/>
    </source>
</evidence>
<protein>
    <submittedName>
        <fullName evidence="4">Autotransporter-associated beta strand repeat-containing protein</fullName>
    </submittedName>
</protein>
<feature type="region of interest" description="Disordered" evidence="2">
    <location>
        <begin position="201"/>
        <end position="226"/>
    </location>
</feature>
<dbReference type="EMBL" id="JADIKG010000012">
    <property type="protein sequence ID" value="MFK2874046.1"/>
    <property type="molecule type" value="Genomic_DNA"/>
</dbReference>
<dbReference type="NCBIfam" id="TIGR02601">
    <property type="entry name" value="autotrns_rpt"/>
    <property type="match status" value="7"/>
</dbReference>
<gene>
    <name evidence="4" type="ORF">ISP13_10930</name>
</gene>
<dbReference type="Pfam" id="PF13018">
    <property type="entry name" value="ESPR"/>
    <property type="match status" value="1"/>
</dbReference>
<dbReference type="SUPFAM" id="SSF103515">
    <property type="entry name" value="Autotransporter"/>
    <property type="match status" value="1"/>
</dbReference>
<evidence type="ECO:0000256" key="2">
    <source>
        <dbReference type="SAM" id="MobiDB-lite"/>
    </source>
</evidence>
<keyword evidence="1" id="KW-0732">Signal</keyword>
<organism evidence="4 5">
    <name type="scientific">Dyella lipolytica</name>
    <dbReference type="NCBI Taxonomy" id="1867835"/>
    <lineage>
        <taxon>Bacteria</taxon>
        <taxon>Pseudomonadati</taxon>
        <taxon>Pseudomonadota</taxon>
        <taxon>Gammaproteobacteria</taxon>
        <taxon>Lysobacterales</taxon>
        <taxon>Rhodanobacteraceae</taxon>
        <taxon>Dyella</taxon>
    </lineage>
</organism>
<dbReference type="InterPro" id="IPR011050">
    <property type="entry name" value="Pectin_lyase_fold/virulence"/>
</dbReference>
<dbReference type="Pfam" id="PF12951">
    <property type="entry name" value="PATR"/>
    <property type="match status" value="9"/>
</dbReference>
<dbReference type="SUPFAM" id="SSF51126">
    <property type="entry name" value="Pectin lyase-like"/>
    <property type="match status" value="4"/>
</dbReference>
<dbReference type="InterPro" id="IPR036709">
    <property type="entry name" value="Autotransporte_beta_dom_sf"/>
</dbReference>
<evidence type="ECO:0000313" key="4">
    <source>
        <dbReference type="EMBL" id="MFK2874046.1"/>
    </source>
</evidence>
<feature type="domain" description="Autotransporter" evidence="3">
    <location>
        <begin position="1734"/>
        <end position="2010"/>
    </location>
</feature>
<dbReference type="InterPro" id="IPR005546">
    <property type="entry name" value="Autotransporte_beta"/>
</dbReference>
<dbReference type="Proteomes" id="UP001620405">
    <property type="component" value="Unassembled WGS sequence"/>
</dbReference>
<dbReference type="InterPro" id="IPR024973">
    <property type="entry name" value="ESPR"/>
</dbReference>
<dbReference type="InterPro" id="IPR051551">
    <property type="entry name" value="Autotransporter_adhesion"/>
</dbReference>
<accession>A0ABW8IVN4</accession>
<feature type="region of interest" description="Disordered" evidence="2">
    <location>
        <begin position="72"/>
        <end position="99"/>
    </location>
</feature>
<name>A0ABW8IVN4_9GAMM</name>
<sequence>MNRVYRLVWNRSLAAVQVASELADAQGSSSGTSATRTPRRHPLALAIAALALACASAPAWSQTCTPADPSGCGAAGGVGGRPGRSPTGGAGNGTGGDAIVWNPNTSESAGTTATNGTGGNGANGIFNVGSVNITSSGGAGGVVGATGSQGVVSSVTGSTGGAGQAESGSSVVGGGGGGGGAGVYINDGNSSPIVGSTTTLAGGAGGRGGDATATASNGNATNGDPGGGGGGGAGVIIASGAGGVSLINNGRLLGGAGGAGGNGGYAGSGGGGGDGLLVLGAGAAVTNNSTGSIIGGLGGNPGIYQDGGNLPGGYGGGGAGVNLVGAGSSLENAGTIIGGNASTVSPIPSAQDGTPGVGVRGWGGVTVVTDGTIAGGSNGTVQADSVLFSGGGNQLVILSGAIFTGAIQSISGSTNGGDILTLAGDVNGSINAGLIVGFASNTKTGNSNWTLTGTGNAGIDWTIQQGELTGNSSAFGGNLAFVSNGIGTPSADFNQTAAGSFAGSISGTGQLIKDGTGSLTLAGDLSTFSGLFTINQGTVALSNNGNLQGAEMSDGGTFDISGTSGSTATIAGISGSGVVTLGSHTLVIDNATNDNFSGSIVPGGTGTGLGGVTLNGGAQTFSGSNTYLGGTTINGGTLAVSSDANLGDSSGVVVLSGGTLETTGTFATVRSFTLANSTGGTLQTNADLTISGNIIGNGMLTKTGTGTLTLNGVNNYTGGTTITAGTLQGDTISLQGNILDNAALVFNQITNGTYSGVISGAGTLTKTGTGTLTLSGVNNYTGGTTITAGTLQGDTASLQGNILNNAALVFNQTTNGTYSGVISGGGTLTANGTGTLILDGVNTATGLTTVASGATLIVGDSSHATATVGGDVSVNGGTLGGYGTVSGSVTLSNSAALTPGEAGAIGSLTIGGDLTVGSGSRLNFDFGSPGPNFSTPGQSDHVVVNGNLSIDTSTLNVNNLGSMGPGLYNLFDWGNSLSITGGGFAPPSGMSLQILTVDKQINLVDTLSLTLDEWDANGLASPGQMGGGSGTWSISSNTWSDITGQFVGPMSPQPGFAIFGGTPGTVTVDDTSGTVGVTGMQFVSDGYHLTGGAIDLVGQNGVAPVMRVSSGDTAIIDNVLQGTDGLNKTDGGTLVLTGNNLYTGKTTLSGGYLSVSSDANLGASTNPLDFEGGTLEITGTSFNQTARNIIWGSAGGGFNIDDASNTFTVSQALSGHGGLLKSGAGTLVLTGSNTYLGDTMIDAGILQLGNGGTTGSMVSNIILNGGTLVFDHSGNDVYSGNISGNGSVIDRDANLTLSGATFGGALGFLGTIYIVGAPGSSLQLGNLDRFGFVPENVYIGAGNLFATGGLNPPITMSGVISGPGALSVFNANGEASPVYLTGTDTYTGGTTVLGNWLVLGKFGTTGSIVGNVVLGSESGFQGILDFFHSGSETFAGVISGSGRLYDDDAGILTLTGNNTFTGTTVVGGRLQLGDGGTSGGLVSAIYLDQNSMLSIDESGTVTLPGAISGTGSLSQIGTGTTILTGNNTYIGGTTISAGTLEVGDSNSAAASIAGPVRVQDGGTLRGHGTINGNVTSDGKVWPGGSMGTLTINGNYTQNADGTLQLDVTPTQSSMLKVNGNASLAGKLDLIFAPGTYGDSKFDLVQGGSITGAFGTINGTVPGAVPSRISYSSAEVALLLGQRLVMPLDGNLYGNLMRSTNVAGQQDLGSVLDVALTPSGTQCNADHASSMQNVTASCGTGAWAQYTGSNISLNGTSGSNSTTFGLLGGADYALGDVLHAGVEAGVGQVNGNDTIGGNGRVDSVHGGLYAYANAGPVVLSATIDDMHSEYHFNRATGIGTATSTPDGTMQSAAVQAAWPFQLSQWQLTPKVGAIYQRQTLDGFSETLYSTNPNASSFPVDGARSRYTTLQPYADMAIEHSFVAQGVTYVPQVSLGYRYDTHNNATPIVQVTAQDGTVFDLPGATQGRGMGTASARITAEAGASWSLYADYQGFFGSRLHDNALSVGFTKHF</sequence>
<dbReference type="PANTHER" id="PTHR35037:SF3">
    <property type="entry name" value="C-TERMINAL REGION OF AIDA-LIKE PROTEIN"/>
    <property type="match status" value="1"/>
</dbReference>
<dbReference type="PANTHER" id="PTHR35037">
    <property type="entry name" value="C-TERMINAL REGION OF AIDA-LIKE PROTEIN"/>
    <property type="match status" value="1"/>
</dbReference>